<keyword evidence="2" id="KW-1185">Reference proteome</keyword>
<organism evidence="1 2">
    <name type="scientific">Winogradskyella echinorum</name>
    <dbReference type="NCBI Taxonomy" id="538189"/>
    <lineage>
        <taxon>Bacteria</taxon>
        <taxon>Pseudomonadati</taxon>
        <taxon>Bacteroidota</taxon>
        <taxon>Flavobacteriia</taxon>
        <taxon>Flavobacteriales</taxon>
        <taxon>Flavobacteriaceae</taxon>
        <taxon>Winogradskyella</taxon>
    </lineage>
</organism>
<name>A0ABR6XX72_9FLAO</name>
<dbReference type="PROSITE" id="PS51257">
    <property type="entry name" value="PROKAR_LIPOPROTEIN"/>
    <property type="match status" value="1"/>
</dbReference>
<dbReference type="RefSeq" id="WP_186844187.1">
    <property type="nucleotide sequence ID" value="NZ_JACOME010000001.1"/>
</dbReference>
<dbReference type="Gene3D" id="2.60.120.200">
    <property type="match status" value="1"/>
</dbReference>
<dbReference type="Proteomes" id="UP000607435">
    <property type="component" value="Unassembled WGS sequence"/>
</dbReference>
<proteinExistence type="predicted"/>
<sequence>MKSSFFLVLIFVFHFTFLSCNKTDDSPKSINTDISVTSFSNTITWIDADDLLQKLQTVLTYNYGAALENETQKELNFNADTTQVDASIDFKFEYRNDYNDTNPSNNSVSITLVKDVENPITEGVELKADGPGDTYALITSVFAPGYNPIEVPDCNHTEFGDHIDEVFDNDLNTHVFQFYIHTTPDNDRCINFDRQRNEIKTYGQSPDNLLGVENETVVYKWKFKLKQGFQSSPNFTHLHQLKSVGGSLASMPIYTLTTRKGTPDKLELRYAETDNQNTVAQTDLGPFINTWLEVTEIIKYGTEGTYQIEIKQVSNNEILFQYSNQSIINWRPEAEYVRPKWGIYRSLNNAQDLRDEEVLFADFSITEID</sequence>
<evidence type="ECO:0000313" key="1">
    <source>
        <dbReference type="EMBL" id="MBC3845057.1"/>
    </source>
</evidence>
<gene>
    <name evidence="1" type="ORF">H6H04_01585</name>
</gene>
<reference evidence="1 2" key="1">
    <citation type="submission" date="2020-08" db="EMBL/GenBank/DDBJ databases">
        <title>Winogradskyella ouciana sp. nov., isolated from the hadal seawater of the Mariana Trench.</title>
        <authorList>
            <person name="He X."/>
        </authorList>
    </citation>
    <scope>NUCLEOTIDE SEQUENCE [LARGE SCALE GENOMIC DNA]</scope>
    <source>
        <strain evidence="1 2">KCTC 22026</strain>
    </source>
</reference>
<dbReference type="EMBL" id="JACOME010000001">
    <property type="protein sequence ID" value="MBC3845057.1"/>
    <property type="molecule type" value="Genomic_DNA"/>
</dbReference>
<evidence type="ECO:0008006" key="3">
    <source>
        <dbReference type="Google" id="ProtNLM"/>
    </source>
</evidence>
<protein>
    <recommendedName>
        <fullName evidence="3">Polysaccharide lyase</fullName>
    </recommendedName>
</protein>
<evidence type="ECO:0000313" key="2">
    <source>
        <dbReference type="Proteomes" id="UP000607435"/>
    </source>
</evidence>
<accession>A0ABR6XX72</accession>
<comment type="caution">
    <text evidence="1">The sequence shown here is derived from an EMBL/GenBank/DDBJ whole genome shotgun (WGS) entry which is preliminary data.</text>
</comment>